<comment type="caution">
    <text evidence="1">The sequence shown here is derived from an EMBL/GenBank/DDBJ whole genome shotgun (WGS) entry which is preliminary data.</text>
</comment>
<organism evidence="1 2">
    <name type="scientific">Rugosimonospora acidiphila</name>
    <dbReference type="NCBI Taxonomy" id="556531"/>
    <lineage>
        <taxon>Bacteria</taxon>
        <taxon>Bacillati</taxon>
        <taxon>Actinomycetota</taxon>
        <taxon>Actinomycetes</taxon>
        <taxon>Micromonosporales</taxon>
        <taxon>Micromonosporaceae</taxon>
        <taxon>Rugosimonospora</taxon>
    </lineage>
</organism>
<dbReference type="Proteomes" id="UP001501570">
    <property type="component" value="Unassembled WGS sequence"/>
</dbReference>
<dbReference type="RefSeq" id="WP_345637855.1">
    <property type="nucleotide sequence ID" value="NZ_BAABJQ010000036.1"/>
</dbReference>
<evidence type="ECO:0000313" key="1">
    <source>
        <dbReference type="EMBL" id="GAA5199191.1"/>
    </source>
</evidence>
<name>A0ABP9SMJ7_9ACTN</name>
<evidence type="ECO:0000313" key="2">
    <source>
        <dbReference type="Proteomes" id="UP001501570"/>
    </source>
</evidence>
<proteinExistence type="predicted"/>
<dbReference type="EMBL" id="BAABJQ010000036">
    <property type="protein sequence ID" value="GAA5199191.1"/>
    <property type="molecule type" value="Genomic_DNA"/>
</dbReference>
<accession>A0ABP9SMJ7</accession>
<protein>
    <submittedName>
        <fullName evidence="1">Uncharacterized protein</fullName>
    </submittedName>
</protein>
<gene>
    <name evidence="1" type="ORF">GCM10023322_74230</name>
</gene>
<keyword evidence="2" id="KW-1185">Reference proteome</keyword>
<sequence length="78" mass="8256">MVDYSGVAVLRIEEAASIGVLEAAVHLLDLRHALDLPREAPVAALEHTMAVLAAMAPPVDFIQAATGRRAAELFPLLV</sequence>
<reference evidence="2" key="1">
    <citation type="journal article" date="2019" name="Int. J. Syst. Evol. Microbiol.">
        <title>The Global Catalogue of Microorganisms (GCM) 10K type strain sequencing project: providing services to taxonomists for standard genome sequencing and annotation.</title>
        <authorList>
            <consortium name="The Broad Institute Genomics Platform"/>
            <consortium name="The Broad Institute Genome Sequencing Center for Infectious Disease"/>
            <person name="Wu L."/>
            <person name="Ma J."/>
        </authorList>
    </citation>
    <scope>NUCLEOTIDE SEQUENCE [LARGE SCALE GENOMIC DNA]</scope>
    <source>
        <strain evidence="2">JCM 18304</strain>
    </source>
</reference>